<dbReference type="Gene3D" id="3.90.1200.10">
    <property type="match status" value="1"/>
</dbReference>
<protein>
    <recommendedName>
        <fullName evidence="1">protein-ribulosamine 3-kinase</fullName>
        <ecNumber evidence="1">2.7.1.172</ecNumber>
    </recommendedName>
</protein>
<sequence>MGLDKSVWDKEIETPASVVAYVDLAVRALLPDGSEVLGISPTGASYWARLGRIDTIKANGEEESFFVKVHQGDLGKRIVSGEYLGISALREVIPEMVAEPIGWGTYQEIPDTHFLLSRFVEMTEDIPDVSDFPALVAELHKRGVSPDGKFGFPHLLHGGMHPLPTPPTDTWEECFTNMIKFNMAKEESVHGPDKELTKLKTDIIEKVIPRLLRPLKIVPRLVHGDLWDGNASVDANTGNPMIFDPLCLYAHNEFELAPWKAARHKMTKAYVDEYTKHFPVSEPAGDFEDRTLLYFLRFDLLSSSLYPGNLRFRYGSMNTMRYLVTKYSEGYEGYWYATAGDQTETVPRMESEDLAVAGHQVLTT</sequence>
<dbReference type="GO" id="GO:0102193">
    <property type="term" value="F:protein-ribulosamine 3-kinase activity"/>
    <property type="evidence" value="ECO:0007669"/>
    <property type="project" value="UniProtKB-EC"/>
</dbReference>
<dbReference type="EMBL" id="JAFIMR010000030">
    <property type="protein sequence ID" value="KAI1861137.1"/>
    <property type="molecule type" value="Genomic_DNA"/>
</dbReference>
<dbReference type="Pfam" id="PF03881">
    <property type="entry name" value="Fructosamin_kin"/>
    <property type="match status" value="1"/>
</dbReference>
<comment type="caution">
    <text evidence="3">The sequence shown here is derived from an EMBL/GenBank/DDBJ whole genome shotgun (WGS) entry which is preliminary data.</text>
</comment>
<gene>
    <name evidence="3" type="ORF">JX265_009756</name>
</gene>
<dbReference type="PANTHER" id="PTHR12149:SF8">
    <property type="entry name" value="PROTEIN-RIBULOSAMINE 3-KINASE"/>
    <property type="match status" value="1"/>
</dbReference>
<evidence type="ECO:0000313" key="3">
    <source>
        <dbReference type="EMBL" id="KAI1861137.1"/>
    </source>
</evidence>
<comment type="catalytic activity">
    <reaction evidence="2">
        <text>N(6)-D-ribulosyl-L-lysyl-[protein] + ATP = N(6)-(3-O-phospho-D-ribulosyl)-L-lysyl-[protein] + ADP + H(+)</text>
        <dbReference type="Rhea" id="RHEA:48432"/>
        <dbReference type="Rhea" id="RHEA-COMP:12103"/>
        <dbReference type="Rhea" id="RHEA-COMP:12104"/>
        <dbReference type="ChEBI" id="CHEBI:15378"/>
        <dbReference type="ChEBI" id="CHEBI:30616"/>
        <dbReference type="ChEBI" id="CHEBI:90418"/>
        <dbReference type="ChEBI" id="CHEBI:90420"/>
        <dbReference type="ChEBI" id="CHEBI:456216"/>
        <dbReference type="EC" id="2.7.1.172"/>
    </reaction>
    <physiologicalReaction direction="left-to-right" evidence="2">
        <dbReference type="Rhea" id="RHEA:48433"/>
    </physiologicalReaction>
</comment>
<evidence type="ECO:0000256" key="2">
    <source>
        <dbReference type="ARBA" id="ARBA00048655"/>
    </source>
</evidence>
<reference evidence="3" key="1">
    <citation type="submission" date="2021-03" db="EMBL/GenBank/DDBJ databases">
        <title>Revisited historic fungal species revealed as producer of novel bioactive compounds through whole genome sequencing and comparative genomics.</title>
        <authorList>
            <person name="Vignolle G.A."/>
            <person name="Hochenegger N."/>
            <person name="Mach R.L."/>
            <person name="Mach-Aigner A.R."/>
            <person name="Javad Rahimi M."/>
            <person name="Salim K.A."/>
            <person name="Chan C.M."/>
            <person name="Lim L.B.L."/>
            <person name="Cai F."/>
            <person name="Druzhinina I.S."/>
            <person name="U'Ren J.M."/>
            <person name="Derntl C."/>
        </authorList>
    </citation>
    <scope>NUCLEOTIDE SEQUENCE</scope>
    <source>
        <strain evidence="3">TUCIM 5799</strain>
    </source>
</reference>
<organism evidence="3 4">
    <name type="scientific">Neoarthrinium moseri</name>
    <dbReference type="NCBI Taxonomy" id="1658444"/>
    <lineage>
        <taxon>Eukaryota</taxon>
        <taxon>Fungi</taxon>
        <taxon>Dikarya</taxon>
        <taxon>Ascomycota</taxon>
        <taxon>Pezizomycotina</taxon>
        <taxon>Sordariomycetes</taxon>
        <taxon>Xylariomycetidae</taxon>
        <taxon>Amphisphaeriales</taxon>
        <taxon>Apiosporaceae</taxon>
        <taxon>Neoarthrinium</taxon>
    </lineage>
</organism>
<evidence type="ECO:0000256" key="1">
    <source>
        <dbReference type="ARBA" id="ARBA00011961"/>
    </source>
</evidence>
<keyword evidence="4" id="KW-1185">Reference proteome</keyword>
<evidence type="ECO:0000313" key="4">
    <source>
        <dbReference type="Proteomes" id="UP000829685"/>
    </source>
</evidence>
<dbReference type="SUPFAM" id="SSF56112">
    <property type="entry name" value="Protein kinase-like (PK-like)"/>
    <property type="match status" value="1"/>
</dbReference>
<name>A0A9Q0AJ30_9PEZI</name>
<proteinExistence type="predicted"/>
<accession>A0A9Q0AJ30</accession>
<dbReference type="InterPro" id="IPR011009">
    <property type="entry name" value="Kinase-like_dom_sf"/>
</dbReference>
<dbReference type="Proteomes" id="UP000829685">
    <property type="component" value="Unassembled WGS sequence"/>
</dbReference>
<dbReference type="PANTHER" id="PTHR12149">
    <property type="entry name" value="FRUCTOSAMINE 3 KINASE-RELATED PROTEIN"/>
    <property type="match status" value="1"/>
</dbReference>
<dbReference type="AlphaFoldDB" id="A0A9Q0AJ30"/>
<dbReference type="InterPro" id="IPR016477">
    <property type="entry name" value="Fructo-/Ketosamine-3-kinase"/>
</dbReference>
<dbReference type="EC" id="2.7.1.172" evidence="1"/>